<accession>A0A0V0H921</accession>
<protein>
    <submittedName>
        <fullName evidence="1">Putative ovule protein</fullName>
    </submittedName>
</protein>
<evidence type="ECO:0000313" key="1">
    <source>
        <dbReference type="EMBL" id="JAP16924.1"/>
    </source>
</evidence>
<dbReference type="EMBL" id="GEDG01023195">
    <property type="protein sequence ID" value="JAP16924.1"/>
    <property type="molecule type" value="Transcribed_RNA"/>
</dbReference>
<organism evidence="1">
    <name type="scientific">Solanum chacoense</name>
    <name type="common">Chaco potato</name>
    <dbReference type="NCBI Taxonomy" id="4108"/>
    <lineage>
        <taxon>Eukaryota</taxon>
        <taxon>Viridiplantae</taxon>
        <taxon>Streptophyta</taxon>
        <taxon>Embryophyta</taxon>
        <taxon>Tracheophyta</taxon>
        <taxon>Spermatophyta</taxon>
        <taxon>Magnoliopsida</taxon>
        <taxon>eudicotyledons</taxon>
        <taxon>Gunneridae</taxon>
        <taxon>Pentapetalae</taxon>
        <taxon>asterids</taxon>
        <taxon>lamiids</taxon>
        <taxon>Solanales</taxon>
        <taxon>Solanaceae</taxon>
        <taxon>Solanoideae</taxon>
        <taxon>Solaneae</taxon>
        <taxon>Solanum</taxon>
    </lineage>
</organism>
<proteinExistence type="predicted"/>
<sequence>MNHMYPFPSIQTPIFNNRGVASYHAPQTNSTGYLSPPTINRYHVTLSTKLLNSLTLQKCCHTMSDHYFWRIQH</sequence>
<name>A0A0V0H921_SOLCH</name>
<dbReference type="AlphaFoldDB" id="A0A0V0H921"/>
<reference evidence="1" key="1">
    <citation type="submission" date="2015-12" db="EMBL/GenBank/DDBJ databases">
        <title>Gene expression during late stages of embryo sac development: a critical building block for successful pollen-pistil interactions.</title>
        <authorList>
            <person name="Liu Y."/>
            <person name="Joly V."/>
            <person name="Sabar M."/>
            <person name="Matton D.P."/>
        </authorList>
    </citation>
    <scope>NUCLEOTIDE SEQUENCE</scope>
</reference>